<dbReference type="EMBL" id="FNFY01000013">
    <property type="protein sequence ID" value="SDK89908.1"/>
    <property type="molecule type" value="Genomic_DNA"/>
</dbReference>
<protein>
    <recommendedName>
        <fullName evidence="1">DUF4015 domain-containing protein</fullName>
    </recommendedName>
</protein>
<dbReference type="Gene3D" id="3.20.20.80">
    <property type="entry name" value="Glycosidases"/>
    <property type="match status" value="1"/>
</dbReference>
<reference evidence="3" key="1">
    <citation type="submission" date="2016-10" db="EMBL/GenBank/DDBJ databases">
        <authorList>
            <person name="Varghese N."/>
            <person name="Submissions S."/>
        </authorList>
    </citation>
    <scope>NUCLEOTIDE SEQUENCE [LARGE SCALE GENOMIC DNA]</scope>
    <source>
        <strain evidence="3">CGMCC 1.8895</strain>
    </source>
</reference>
<gene>
    <name evidence="2" type="ORF">SAMN05216216_11327</name>
</gene>
<keyword evidence="3" id="KW-1185">Reference proteome</keyword>
<dbReference type="RefSeq" id="WP_092986461.1">
    <property type="nucleotide sequence ID" value="NZ_FNFY01000013.1"/>
</dbReference>
<dbReference type="InterPro" id="IPR025275">
    <property type="entry name" value="DUF4015"/>
</dbReference>
<dbReference type="OrthoDB" id="9774125at2"/>
<feature type="domain" description="DUF4015" evidence="1">
    <location>
        <begin position="63"/>
        <end position="385"/>
    </location>
</feature>
<dbReference type="AlphaFoldDB" id="A0A1G9FN91"/>
<sequence>MKIKYLMMFIVVVTFSVFSNGKVGAEMLDIDDEPILTLPENIPGHFLYDSGVEISYPDDGVRGIFVSGYTAGSERMNELIDYVNTSGLNSMVVDVKEDMGDIMMELPVENDIAEANSYTYTDSETLMSQMEENQIYPIARVVVFKDSRLAEAEPELSFLNPDGSIWENGRGENFVNPFLQEVWDYNIEIAVEAAKLGFKEIQFDYVRFPEGFEFYGETLDFDLGDYADEEDAGTRRVNAVTDFVEYAGDALEPYDVDVSVDIFGYAATHGVAEGIGQDFSQISENVDVISSMVYPSHWGPGSFGIDAPDTEPYQVIDQYIQAENEVLAALDDPPVSRPWLQDFTASYLGAGNYLNYDVEEIETQIQALKDNGVDEFLLWDASNQYTREVNYELE</sequence>
<dbReference type="Proteomes" id="UP000199008">
    <property type="component" value="Unassembled WGS sequence"/>
</dbReference>
<proteinExistence type="predicted"/>
<evidence type="ECO:0000313" key="2">
    <source>
        <dbReference type="EMBL" id="SDK89908.1"/>
    </source>
</evidence>
<dbReference type="STRING" id="576118.SAMN05216216_11327"/>
<evidence type="ECO:0000259" key="1">
    <source>
        <dbReference type="Pfam" id="PF13200"/>
    </source>
</evidence>
<organism evidence="2 3">
    <name type="scientific">Lacicoccus qingdaonensis</name>
    <dbReference type="NCBI Taxonomy" id="576118"/>
    <lineage>
        <taxon>Bacteria</taxon>
        <taxon>Bacillati</taxon>
        <taxon>Bacillota</taxon>
        <taxon>Bacilli</taxon>
        <taxon>Bacillales</taxon>
        <taxon>Salinicoccaceae</taxon>
        <taxon>Lacicoccus</taxon>
    </lineage>
</organism>
<accession>A0A1G9FN91</accession>
<name>A0A1G9FN91_9BACL</name>
<evidence type="ECO:0000313" key="3">
    <source>
        <dbReference type="Proteomes" id="UP000199008"/>
    </source>
</evidence>
<dbReference type="Pfam" id="PF13200">
    <property type="entry name" value="DUF4015"/>
    <property type="match status" value="1"/>
</dbReference>